<dbReference type="OrthoDB" id="8084408at2"/>
<dbReference type="AlphaFoldDB" id="A0A2W7C2J0"/>
<evidence type="ECO:0000313" key="1">
    <source>
        <dbReference type="EMBL" id="PZV36028.1"/>
    </source>
</evidence>
<dbReference type="Proteomes" id="UP000248616">
    <property type="component" value="Unassembled WGS sequence"/>
</dbReference>
<dbReference type="EMBL" id="MZXV01000051">
    <property type="protein sequence ID" value="PZV36028.1"/>
    <property type="molecule type" value="Genomic_DNA"/>
</dbReference>
<evidence type="ECO:0000313" key="2">
    <source>
        <dbReference type="Proteomes" id="UP000248616"/>
    </source>
</evidence>
<comment type="caution">
    <text evidence="1">The sequence shown here is derived from an EMBL/GenBank/DDBJ whole genome shotgun (WGS) entry which is preliminary data.</text>
</comment>
<reference evidence="2" key="1">
    <citation type="submission" date="2017-03" db="EMBL/GenBank/DDBJ databases">
        <authorList>
            <person name="Safronova V.I."/>
            <person name="Sazanova A.L."/>
            <person name="Chirak E.R."/>
        </authorList>
    </citation>
    <scope>NUCLEOTIDE SEQUENCE [LARGE SCALE GENOMIC DNA]</scope>
    <source>
        <strain evidence="2">Ach-343</strain>
    </source>
</reference>
<keyword evidence="2" id="KW-1185">Reference proteome</keyword>
<proteinExistence type="predicted"/>
<protein>
    <submittedName>
        <fullName evidence="1">Uncharacterized protein</fullName>
    </submittedName>
</protein>
<sequence length="90" mass="10551">MVTIHIRFRDWQASGIHRIRNFGEDLWRTFRDNKRVSIDLGEIDRCVDEITFSARGSYVRRAVKEAEVVMREHMVDKESEIVVEDGTAQA</sequence>
<accession>A0A2W7C2J0</accession>
<name>A0A2W7C2J0_9HYPH</name>
<dbReference type="RefSeq" id="WP_111546368.1">
    <property type="nucleotide sequence ID" value="NZ_MZXV01000051.1"/>
</dbReference>
<organism evidence="1 2">
    <name type="scientific">Mesorhizobium kowhaii</name>
    <dbReference type="NCBI Taxonomy" id="1300272"/>
    <lineage>
        <taxon>Bacteria</taxon>
        <taxon>Pseudomonadati</taxon>
        <taxon>Pseudomonadota</taxon>
        <taxon>Alphaproteobacteria</taxon>
        <taxon>Hyphomicrobiales</taxon>
        <taxon>Phyllobacteriaceae</taxon>
        <taxon>Mesorhizobium</taxon>
    </lineage>
</organism>
<gene>
    <name evidence="1" type="ORF">B5V02_22675</name>
</gene>